<dbReference type="KEGG" id="ppn:Palpr_3038"/>
<evidence type="ECO:0000256" key="1">
    <source>
        <dbReference type="ARBA" id="ARBA00005953"/>
    </source>
</evidence>
<dbReference type="InterPro" id="IPR050563">
    <property type="entry name" value="4-hydroxybenzoyl-CoA_TE"/>
</dbReference>
<reference key="1">
    <citation type="submission" date="2010-11" db="EMBL/GenBank/DDBJ databases">
        <title>The complete genome of Paludibacter propionicigenes DSM 17365.</title>
        <authorList>
            <consortium name="US DOE Joint Genome Institute (JGI-PGF)"/>
            <person name="Lucas S."/>
            <person name="Copeland A."/>
            <person name="Lapidus A."/>
            <person name="Bruce D."/>
            <person name="Goodwin L."/>
            <person name="Pitluck S."/>
            <person name="Kyrpides N."/>
            <person name="Mavromatis K."/>
            <person name="Ivanova N."/>
            <person name="Munk A.C."/>
            <person name="Brettin T."/>
            <person name="Detter J.C."/>
            <person name="Han C."/>
            <person name="Tapia R."/>
            <person name="Land M."/>
            <person name="Hauser L."/>
            <person name="Markowitz V."/>
            <person name="Cheng J.-F."/>
            <person name="Hugenholtz P."/>
            <person name="Woyke T."/>
            <person name="Wu D."/>
            <person name="Gronow S."/>
            <person name="Wellnitz S."/>
            <person name="Brambilla E."/>
            <person name="Klenk H.-P."/>
            <person name="Eisen J.A."/>
        </authorList>
    </citation>
    <scope>NUCLEOTIDE SEQUENCE</scope>
    <source>
        <strain>WB4</strain>
    </source>
</reference>
<dbReference type="Pfam" id="PF13279">
    <property type="entry name" value="4HBT_2"/>
    <property type="match status" value="1"/>
</dbReference>
<name>E4T8Q7_PALPW</name>
<dbReference type="STRING" id="694427.Palpr_3038"/>
<proteinExistence type="inferred from homology"/>
<dbReference type="EMBL" id="CP002345">
    <property type="protein sequence ID" value="ADQ81166.1"/>
    <property type="molecule type" value="Genomic_DNA"/>
</dbReference>
<dbReference type="eggNOG" id="COG0824">
    <property type="taxonomic scope" value="Bacteria"/>
</dbReference>
<dbReference type="RefSeq" id="WP_013446535.1">
    <property type="nucleotide sequence ID" value="NC_014734.1"/>
</dbReference>
<dbReference type="GO" id="GO:0047617">
    <property type="term" value="F:fatty acyl-CoA hydrolase activity"/>
    <property type="evidence" value="ECO:0007669"/>
    <property type="project" value="TreeGrafter"/>
</dbReference>
<dbReference type="PANTHER" id="PTHR31793:SF27">
    <property type="entry name" value="NOVEL THIOESTERASE SUPERFAMILY DOMAIN AND SAPOSIN A-TYPE DOMAIN CONTAINING PROTEIN (0610012H03RIK)"/>
    <property type="match status" value="1"/>
</dbReference>
<dbReference type="Gene3D" id="3.10.129.10">
    <property type="entry name" value="Hotdog Thioesterase"/>
    <property type="match status" value="1"/>
</dbReference>
<dbReference type="AlphaFoldDB" id="E4T8Q7"/>
<accession>E4T8Q7</accession>
<dbReference type="HOGENOM" id="CLU_101141_2_2_10"/>
<comment type="similarity">
    <text evidence="1">Belongs to the 4-hydroxybenzoyl-CoA thioesterase family.</text>
</comment>
<organism evidence="3 4">
    <name type="scientific">Paludibacter propionicigenes (strain DSM 17365 / JCM 13257 / WB4)</name>
    <dbReference type="NCBI Taxonomy" id="694427"/>
    <lineage>
        <taxon>Bacteria</taxon>
        <taxon>Pseudomonadati</taxon>
        <taxon>Bacteroidota</taxon>
        <taxon>Bacteroidia</taxon>
        <taxon>Bacteroidales</taxon>
        <taxon>Paludibacteraceae</taxon>
        <taxon>Paludibacter</taxon>
    </lineage>
</organism>
<sequence>MDNIKFNHTTPIQLRFNDFDALGHVNNSVYFSFYDLGKTSYFDEVVPGATSSKEVGVVIANIQVSFLLSVYPGENVAVETAVVEIGNKSFKLLQQLIDVDTKEVKCICQTVMVCFDAKTKSSHPISDEWRKAMADFEGNPELGKVHSKN</sequence>
<protein>
    <submittedName>
        <fullName evidence="3">Thioesterase superfamily protein</fullName>
    </submittedName>
</protein>
<reference evidence="3 4" key="2">
    <citation type="journal article" date="2011" name="Stand. Genomic Sci.">
        <title>Complete genome sequence of Paludibacter propionicigenes type strain (WB4).</title>
        <authorList>
            <person name="Gronow S."/>
            <person name="Munk C."/>
            <person name="Lapidus A."/>
            <person name="Nolan M."/>
            <person name="Lucas S."/>
            <person name="Hammon N."/>
            <person name="Deshpande S."/>
            <person name="Cheng J.F."/>
            <person name="Tapia R."/>
            <person name="Han C."/>
            <person name="Goodwin L."/>
            <person name="Pitluck S."/>
            <person name="Liolios K."/>
            <person name="Ivanova N."/>
            <person name="Mavromatis K."/>
            <person name="Mikhailova N."/>
            <person name="Pati A."/>
            <person name="Chen A."/>
            <person name="Palaniappan K."/>
            <person name="Land M."/>
            <person name="Hauser L."/>
            <person name="Chang Y.J."/>
            <person name="Jeffries C.D."/>
            <person name="Brambilla E."/>
            <person name="Rohde M."/>
            <person name="Goker M."/>
            <person name="Detter J.C."/>
            <person name="Woyke T."/>
            <person name="Bristow J."/>
            <person name="Eisen J.A."/>
            <person name="Markowitz V."/>
            <person name="Hugenholtz P."/>
            <person name="Kyrpides N.C."/>
            <person name="Klenk H.P."/>
        </authorList>
    </citation>
    <scope>NUCLEOTIDE SEQUENCE [LARGE SCALE GENOMIC DNA]</scope>
    <source>
        <strain evidence="4">DSM 17365 / JCM 13257 / WB4</strain>
    </source>
</reference>
<gene>
    <name evidence="3" type="ordered locus">Palpr_3038</name>
</gene>
<keyword evidence="2" id="KW-0378">Hydrolase</keyword>
<dbReference type="InterPro" id="IPR029069">
    <property type="entry name" value="HotDog_dom_sf"/>
</dbReference>
<dbReference type="OrthoDB" id="9791529at2"/>
<dbReference type="Proteomes" id="UP000008718">
    <property type="component" value="Chromosome"/>
</dbReference>
<evidence type="ECO:0000256" key="2">
    <source>
        <dbReference type="ARBA" id="ARBA00022801"/>
    </source>
</evidence>
<dbReference type="SUPFAM" id="SSF54637">
    <property type="entry name" value="Thioesterase/thiol ester dehydrase-isomerase"/>
    <property type="match status" value="1"/>
</dbReference>
<evidence type="ECO:0000313" key="4">
    <source>
        <dbReference type="Proteomes" id="UP000008718"/>
    </source>
</evidence>
<keyword evidence="4" id="KW-1185">Reference proteome</keyword>
<evidence type="ECO:0000313" key="3">
    <source>
        <dbReference type="EMBL" id="ADQ81166.1"/>
    </source>
</evidence>
<dbReference type="CDD" id="cd00586">
    <property type="entry name" value="4HBT"/>
    <property type="match status" value="1"/>
</dbReference>
<dbReference type="PANTHER" id="PTHR31793">
    <property type="entry name" value="4-HYDROXYBENZOYL-COA THIOESTERASE FAMILY MEMBER"/>
    <property type="match status" value="1"/>
</dbReference>